<reference evidence="5" key="2">
    <citation type="journal article" date="2021" name="PeerJ">
        <title>Extensive microbial diversity within the chicken gut microbiome revealed by metagenomics and culture.</title>
        <authorList>
            <person name="Gilroy R."/>
            <person name="Ravi A."/>
            <person name="Getino M."/>
            <person name="Pursley I."/>
            <person name="Horton D.L."/>
            <person name="Alikhan N.F."/>
            <person name="Baker D."/>
            <person name="Gharbi K."/>
            <person name="Hall N."/>
            <person name="Watson M."/>
            <person name="Adriaenssens E.M."/>
            <person name="Foster-Nyarko E."/>
            <person name="Jarju S."/>
            <person name="Secka A."/>
            <person name="Antonio M."/>
            <person name="Oren A."/>
            <person name="Chaudhuri R.R."/>
            <person name="La Ragione R."/>
            <person name="Hildebrand F."/>
            <person name="Pallen M.J."/>
        </authorList>
    </citation>
    <scope>NUCLEOTIDE SEQUENCE</scope>
    <source>
        <strain evidence="5">ChiW16-3235</strain>
    </source>
</reference>
<sequence>MEDILQCSGLSKHYGKFAALYDVTFSVPRGGVVGLLGPNGSGKSTFIKLAMGMLQPDAGSITINGLAPSPVTKAVTAYLPDANYLDEHVRVEGQVKYYADFFKDFNHGKCEALLERLGISPKQKIKTLSKGNKEKLGLILTMSRDAQLYILDEPIAGVDPAARDFILDTVMTNRAEGSTIFLCTHLIADIEPILTYAIFLNRGKVVMQSSVEEVHEKQGKTLDQLFREVFRW</sequence>
<dbReference type="CDD" id="cd03230">
    <property type="entry name" value="ABC_DR_subfamily_A"/>
    <property type="match status" value="1"/>
</dbReference>
<dbReference type="InterPro" id="IPR051782">
    <property type="entry name" value="ABC_Transporter_VariousFunc"/>
</dbReference>
<dbReference type="Proteomes" id="UP000823913">
    <property type="component" value="Unassembled WGS sequence"/>
</dbReference>
<dbReference type="InterPro" id="IPR003593">
    <property type="entry name" value="AAA+_ATPase"/>
</dbReference>
<evidence type="ECO:0000256" key="3">
    <source>
        <dbReference type="ARBA" id="ARBA00022840"/>
    </source>
</evidence>
<gene>
    <name evidence="5" type="ORF">IAB94_04700</name>
</gene>
<keyword evidence="3 5" id="KW-0067">ATP-binding</keyword>
<dbReference type="Pfam" id="PF00005">
    <property type="entry name" value="ABC_tran"/>
    <property type="match status" value="1"/>
</dbReference>
<dbReference type="PANTHER" id="PTHR42939:SF1">
    <property type="entry name" value="ABC TRANSPORTER ATP-BINDING PROTEIN ALBC-RELATED"/>
    <property type="match status" value="1"/>
</dbReference>
<dbReference type="AlphaFoldDB" id="A0A9D1J9C3"/>
<evidence type="ECO:0000256" key="1">
    <source>
        <dbReference type="ARBA" id="ARBA00022448"/>
    </source>
</evidence>
<dbReference type="GO" id="GO:0005524">
    <property type="term" value="F:ATP binding"/>
    <property type="evidence" value="ECO:0007669"/>
    <property type="project" value="UniProtKB-KW"/>
</dbReference>
<keyword evidence="1" id="KW-0813">Transport</keyword>
<evidence type="ECO:0000259" key="4">
    <source>
        <dbReference type="PROSITE" id="PS50893"/>
    </source>
</evidence>
<dbReference type="SUPFAM" id="SSF52540">
    <property type="entry name" value="P-loop containing nucleoside triphosphate hydrolases"/>
    <property type="match status" value="1"/>
</dbReference>
<organism evidence="5 6">
    <name type="scientific">Candidatus Coproplasma avicola</name>
    <dbReference type="NCBI Taxonomy" id="2840744"/>
    <lineage>
        <taxon>Bacteria</taxon>
        <taxon>Bacillati</taxon>
        <taxon>Bacillota</taxon>
        <taxon>Clostridia</taxon>
        <taxon>Eubacteriales</taxon>
        <taxon>Candidatus Coproplasma</taxon>
    </lineage>
</organism>
<comment type="caution">
    <text evidence="5">The sequence shown here is derived from an EMBL/GenBank/DDBJ whole genome shotgun (WGS) entry which is preliminary data.</text>
</comment>
<dbReference type="GO" id="GO:0016887">
    <property type="term" value="F:ATP hydrolysis activity"/>
    <property type="evidence" value="ECO:0007669"/>
    <property type="project" value="InterPro"/>
</dbReference>
<dbReference type="SMART" id="SM00382">
    <property type="entry name" value="AAA"/>
    <property type="match status" value="1"/>
</dbReference>
<keyword evidence="2" id="KW-0547">Nucleotide-binding</keyword>
<dbReference type="InterPro" id="IPR027417">
    <property type="entry name" value="P-loop_NTPase"/>
</dbReference>
<dbReference type="PANTHER" id="PTHR42939">
    <property type="entry name" value="ABC TRANSPORTER ATP-BINDING PROTEIN ALBC-RELATED"/>
    <property type="match status" value="1"/>
</dbReference>
<dbReference type="InterPro" id="IPR003439">
    <property type="entry name" value="ABC_transporter-like_ATP-bd"/>
</dbReference>
<proteinExistence type="predicted"/>
<name>A0A9D1J9C3_9FIRM</name>
<feature type="domain" description="ABC transporter" evidence="4">
    <location>
        <begin position="5"/>
        <end position="227"/>
    </location>
</feature>
<dbReference type="Gene3D" id="3.40.50.300">
    <property type="entry name" value="P-loop containing nucleotide triphosphate hydrolases"/>
    <property type="match status" value="1"/>
</dbReference>
<accession>A0A9D1J9C3</accession>
<evidence type="ECO:0000256" key="2">
    <source>
        <dbReference type="ARBA" id="ARBA00022741"/>
    </source>
</evidence>
<dbReference type="PROSITE" id="PS50893">
    <property type="entry name" value="ABC_TRANSPORTER_2"/>
    <property type="match status" value="1"/>
</dbReference>
<reference evidence="5" key="1">
    <citation type="submission" date="2020-10" db="EMBL/GenBank/DDBJ databases">
        <authorList>
            <person name="Gilroy R."/>
        </authorList>
    </citation>
    <scope>NUCLEOTIDE SEQUENCE</scope>
    <source>
        <strain evidence="5">ChiW16-3235</strain>
    </source>
</reference>
<protein>
    <submittedName>
        <fullName evidence="5">ABC transporter ATP-binding protein</fullName>
    </submittedName>
</protein>
<dbReference type="EMBL" id="DVHK01000095">
    <property type="protein sequence ID" value="HIR67325.1"/>
    <property type="molecule type" value="Genomic_DNA"/>
</dbReference>
<evidence type="ECO:0000313" key="5">
    <source>
        <dbReference type="EMBL" id="HIR67325.1"/>
    </source>
</evidence>
<evidence type="ECO:0000313" key="6">
    <source>
        <dbReference type="Proteomes" id="UP000823913"/>
    </source>
</evidence>